<dbReference type="EMBL" id="JBIUZV010000002">
    <property type="protein sequence ID" value="MFJ3044967.1"/>
    <property type="molecule type" value="Genomic_DNA"/>
</dbReference>
<evidence type="ECO:0000313" key="3">
    <source>
        <dbReference type="Proteomes" id="UP001617427"/>
    </source>
</evidence>
<accession>A0ABW8EU39</accession>
<evidence type="ECO:0000256" key="1">
    <source>
        <dbReference type="SAM" id="MobiDB-lite"/>
    </source>
</evidence>
<reference evidence="2 3" key="1">
    <citation type="submission" date="2024-10" db="EMBL/GenBank/DDBJ databases">
        <title>The Natural Products Discovery Center: Release of the First 8490 Sequenced Strains for Exploring Actinobacteria Biosynthetic Diversity.</title>
        <authorList>
            <person name="Kalkreuter E."/>
            <person name="Kautsar S.A."/>
            <person name="Yang D."/>
            <person name="Bader C.D."/>
            <person name="Teijaro C.N."/>
            <person name="Fluegel L."/>
            <person name="Davis C.M."/>
            <person name="Simpson J.R."/>
            <person name="Lauterbach L."/>
            <person name="Steele A.D."/>
            <person name="Gui C."/>
            <person name="Meng S."/>
            <person name="Li G."/>
            <person name="Viehrig K."/>
            <person name="Ye F."/>
            <person name="Su P."/>
            <person name="Kiefer A.F."/>
            <person name="Nichols A."/>
            <person name="Cepeda A.J."/>
            <person name="Yan W."/>
            <person name="Fan B."/>
            <person name="Jiang Y."/>
            <person name="Adhikari A."/>
            <person name="Zheng C.-J."/>
            <person name="Schuster L."/>
            <person name="Cowan T.M."/>
            <person name="Smanski M.J."/>
            <person name="Chevrette M.G."/>
            <person name="De Carvalho L.P.S."/>
            <person name="Shen B."/>
        </authorList>
    </citation>
    <scope>NUCLEOTIDE SEQUENCE [LARGE SCALE GENOMIC DNA]</scope>
    <source>
        <strain evidence="2 3">NPDC087045</strain>
    </source>
</reference>
<keyword evidence="3" id="KW-1185">Reference proteome</keyword>
<proteinExistence type="predicted"/>
<feature type="region of interest" description="Disordered" evidence="1">
    <location>
        <begin position="22"/>
        <end position="47"/>
    </location>
</feature>
<evidence type="ECO:0000313" key="2">
    <source>
        <dbReference type="EMBL" id="MFJ3044967.1"/>
    </source>
</evidence>
<sequence>MSPHTAKIDAQARDPGLVARKLVDQGIAPTNTKKKTSASRTRPTPIPLKAGALTDALFGGAVGSVAGAAVGEAIDNNALNNHGCQDCGHTFNKP</sequence>
<organism evidence="2 3">
    <name type="scientific">Herbaspirillum chlorophenolicum</name>
    <dbReference type="NCBI Taxonomy" id="211589"/>
    <lineage>
        <taxon>Bacteria</taxon>
        <taxon>Pseudomonadati</taxon>
        <taxon>Pseudomonadota</taxon>
        <taxon>Betaproteobacteria</taxon>
        <taxon>Burkholderiales</taxon>
        <taxon>Oxalobacteraceae</taxon>
        <taxon>Herbaspirillum</taxon>
    </lineage>
</organism>
<name>A0ABW8EU39_9BURK</name>
<comment type="caution">
    <text evidence="2">The sequence shown here is derived from an EMBL/GenBank/DDBJ whole genome shotgun (WGS) entry which is preliminary data.</text>
</comment>
<dbReference type="RefSeq" id="WP_402698446.1">
    <property type="nucleotide sequence ID" value="NZ_JBIUZV010000002.1"/>
</dbReference>
<gene>
    <name evidence="2" type="ORF">ACIPEN_03950</name>
</gene>
<protein>
    <submittedName>
        <fullName evidence="2">Uncharacterized protein</fullName>
    </submittedName>
</protein>
<dbReference type="Proteomes" id="UP001617427">
    <property type="component" value="Unassembled WGS sequence"/>
</dbReference>